<dbReference type="EMBL" id="BGPR01178207">
    <property type="protein sequence ID" value="GBM53884.1"/>
    <property type="molecule type" value="Genomic_DNA"/>
</dbReference>
<comment type="caution">
    <text evidence="2">The sequence shown here is derived from an EMBL/GenBank/DDBJ whole genome shotgun (WGS) entry which is preliminary data.</text>
</comment>
<accession>A0A4Y2GP42</accession>
<evidence type="ECO:0000313" key="2">
    <source>
        <dbReference type="EMBL" id="GBM53884.1"/>
    </source>
</evidence>
<gene>
    <name evidence="2" type="ORF">AVEN_86692_1</name>
</gene>
<name>A0A4Y2GP42_ARAVE</name>
<protein>
    <submittedName>
        <fullName evidence="2">Uncharacterized protein</fullName>
    </submittedName>
</protein>
<keyword evidence="3" id="KW-1185">Reference proteome</keyword>
<evidence type="ECO:0000313" key="3">
    <source>
        <dbReference type="Proteomes" id="UP000499080"/>
    </source>
</evidence>
<feature type="non-terminal residue" evidence="2">
    <location>
        <position position="74"/>
    </location>
</feature>
<feature type="region of interest" description="Disordered" evidence="1">
    <location>
        <begin position="39"/>
        <end position="60"/>
    </location>
</feature>
<reference evidence="2 3" key="1">
    <citation type="journal article" date="2019" name="Sci. Rep.">
        <title>Orb-weaving spider Araneus ventricosus genome elucidates the spidroin gene catalogue.</title>
        <authorList>
            <person name="Kono N."/>
            <person name="Nakamura H."/>
            <person name="Ohtoshi R."/>
            <person name="Moran D.A.P."/>
            <person name="Shinohara A."/>
            <person name="Yoshida Y."/>
            <person name="Fujiwara M."/>
            <person name="Mori M."/>
            <person name="Tomita M."/>
            <person name="Arakawa K."/>
        </authorList>
    </citation>
    <scope>NUCLEOTIDE SEQUENCE [LARGE SCALE GENOMIC DNA]</scope>
</reference>
<dbReference type="Proteomes" id="UP000499080">
    <property type="component" value="Unassembled WGS sequence"/>
</dbReference>
<proteinExistence type="predicted"/>
<sequence>MLTDNNPLILQERLNSSRNSPSGVLSRIFSRKLEPVGARDFPTSSATSAPSRWRGPTPSVPQLVEVGELRVRVP</sequence>
<dbReference type="AlphaFoldDB" id="A0A4Y2GP42"/>
<evidence type="ECO:0000256" key="1">
    <source>
        <dbReference type="SAM" id="MobiDB-lite"/>
    </source>
</evidence>
<organism evidence="2 3">
    <name type="scientific">Araneus ventricosus</name>
    <name type="common">Orbweaver spider</name>
    <name type="synonym">Epeira ventricosa</name>
    <dbReference type="NCBI Taxonomy" id="182803"/>
    <lineage>
        <taxon>Eukaryota</taxon>
        <taxon>Metazoa</taxon>
        <taxon>Ecdysozoa</taxon>
        <taxon>Arthropoda</taxon>
        <taxon>Chelicerata</taxon>
        <taxon>Arachnida</taxon>
        <taxon>Araneae</taxon>
        <taxon>Araneomorphae</taxon>
        <taxon>Entelegynae</taxon>
        <taxon>Araneoidea</taxon>
        <taxon>Araneidae</taxon>
        <taxon>Araneus</taxon>
    </lineage>
</organism>